<dbReference type="Proteomes" id="UP000308600">
    <property type="component" value="Unassembled WGS sequence"/>
</dbReference>
<keyword evidence="2" id="KW-1185">Reference proteome</keyword>
<gene>
    <name evidence="1" type="ORF">BDN72DRAFT_845393</name>
</gene>
<dbReference type="EMBL" id="ML208432">
    <property type="protein sequence ID" value="TFK65581.1"/>
    <property type="molecule type" value="Genomic_DNA"/>
</dbReference>
<sequence>MTGGTQPPSLARYAVARSPGVDLYNGSPSRDFCNSFWGDGEAGVNILFTRVRGVIKTSEELVNFWKERSTIEEEYAARLLALSRTALGEEEVGDLRTSIDTLRLETEKQAEIHNQLATQIRNELEVQTQRLLNQQTSYKHDVVSPLEKQFKVKQQQESYVVKAREKYEGDCLRISSYTQQLNYTSGKDLERLQSKLKRAQQTVQANEKDFAYFTKTLAEMLPEWESEWKKFCDQFQDMEEQRLEFMKDTLWAYANGVSTLCVSDDQSCERIRIVLDQLEPDKEIESFVNEFGTGNAIPDPPVFVPYPQLPPGAASPTSSLPHAAVAPQTIHYATFQRISSRPAPQYPSSVNPDIINPNVVAKAPQTHQQPPPPQQQPAYSYPGRVPSPTDSTPTRSEGSIHHTRSGTVGSIGAGGVSVSASAGSGAAAPSRSAQPPHPPPTGSLPPAPIPSSQVGLGGGNASIPTDPAPVYPPDPYLPYGPNSGGHGATGVIPGPGGVGVNGASMGRSLSVSNSVQGMQAGGGGSGPPPARQPSTRQAPLPTPQAIPGQPQMTELELQQQQSQRDSVQGSNGNGQILFYVKALYDYTATIEEEFDFQAGDVIAVTAAPEDGWWSGELLDENRREPGRHIFPSNFVCLF</sequence>
<accession>A0ACD3AJ63</accession>
<evidence type="ECO:0000313" key="1">
    <source>
        <dbReference type="EMBL" id="TFK65581.1"/>
    </source>
</evidence>
<evidence type="ECO:0000313" key="2">
    <source>
        <dbReference type="Proteomes" id="UP000308600"/>
    </source>
</evidence>
<organism evidence="1 2">
    <name type="scientific">Pluteus cervinus</name>
    <dbReference type="NCBI Taxonomy" id="181527"/>
    <lineage>
        <taxon>Eukaryota</taxon>
        <taxon>Fungi</taxon>
        <taxon>Dikarya</taxon>
        <taxon>Basidiomycota</taxon>
        <taxon>Agaricomycotina</taxon>
        <taxon>Agaricomycetes</taxon>
        <taxon>Agaricomycetidae</taxon>
        <taxon>Agaricales</taxon>
        <taxon>Pluteineae</taxon>
        <taxon>Pluteaceae</taxon>
        <taxon>Pluteus</taxon>
    </lineage>
</organism>
<name>A0ACD3AJ63_9AGAR</name>
<reference evidence="1 2" key="1">
    <citation type="journal article" date="2019" name="Nat. Ecol. Evol.">
        <title>Megaphylogeny resolves global patterns of mushroom evolution.</title>
        <authorList>
            <person name="Varga T."/>
            <person name="Krizsan K."/>
            <person name="Foldi C."/>
            <person name="Dima B."/>
            <person name="Sanchez-Garcia M."/>
            <person name="Sanchez-Ramirez S."/>
            <person name="Szollosi G.J."/>
            <person name="Szarkandi J.G."/>
            <person name="Papp V."/>
            <person name="Albert L."/>
            <person name="Andreopoulos W."/>
            <person name="Angelini C."/>
            <person name="Antonin V."/>
            <person name="Barry K.W."/>
            <person name="Bougher N.L."/>
            <person name="Buchanan P."/>
            <person name="Buyck B."/>
            <person name="Bense V."/>
            <person name="Catcheside P."/>
            <person name="Chovatia M."/>
            <person name="Cooper J."/>
            <person name="Damon W."/>
            <person name="Desjardin D."/>
            <person name="Finy P."/>
            <person name="Geml J."/>
            <person name="Haridas S."/>
            <person name="Hughes K."/>
            <person name="Justo A."/>
            <person name="Karasinski D."/>
            <person name="Kautmanova I."/>
            <person name="Kiss B."/>
            <person name="Kocsube S."/>
            <person name="Kotiranta H."/>
            <person name="LaButti K.M."/>
            <person name="Lechner B.E."/>
            <person name="Liimatainen K."/>
            <person name="Lipzen A."/>
            <person name="Lukacs Z."/>
            <person name="Mihaltcheva S."/>
            <person name="Morgado L.N."/>
            <person name="Niskanen T."/>
            <person name="Noordeloos M.E."/>
            <person name="Ohm R.A."/>
            <person name="Ortiz-Santana B."/>
            <person name="Ovrebo C."/>
            <person name="Racz N."/>
            <person name="Riley R."/>
            <person name="Savchenko A."/>
            <person name="Shiryaev A."/>
            <person name="Soop K."/>
            <person name="Spirin V."/>
            <person name="Szebenyi C."/>
            <person name="Tomsovsky M."/>
            <person name="Tulloss R.E."/>
            <person name="Uehling J."/>
            <person name="Grigoriev I.V."/>
            <person name="Vagvolgyi C."/>
            <person name="Papp T."/>
            <person name="Martin F.M."/>
            <person name="Miettinen O."/>
            <person name="Hibbett D.S."/>
            <person name="Nagy L.G."/>
        </authorList>
    </citation>
    <scope>NUCLEOTIDE SEQUENCE [LARGE SCALE GENOMIC DNA]</scope>
    <source>
        <strain evidence="1 2">NL-1719</strain>
    </source>
</reference>
<proteinExistence type="predicted"/>
<protein>
    <submittedName>
        <fullName evidence="1">FCH-domain-containing protein</fullName>
    </submittedName>
</protein>